<evidence type="ECO:0000313" key="5">
    <source>
        <dbReference type="EMBL" id="THD69541.1"/>
    </source>
</evidence>
<dbReference type="AlphaFoldDB" id="A0A4S3M5C9"/>
<comment type="caution">
    <text evidence="5">The sequence shown here is derived from an EMBL/GenBank/DDBJ whole genome shotgun (WGS) entry which is preliminary data.</text>
</comment>
<dbReference type="Pfam" id="PF02801">
    <property type="entry name" value="Ketoacyl-synt_C"/>
    <property type="match status" value="1"/>
</dbReference>
<dbReference type="Pfam" id="PF00109">
    <property type="entry name" value="ketoacyl-synt"/>
    <property type="match status" value="1"/>
</dbReference>
<dbReference type="EMBL" id="SSMC01000001">
    <property type="protein sequence ID" value="THD69541.1"/>
    <property type="molecule type" value="Genomic_DNA"/>
</dbReference>
<dbReference type="InterPro" id="IPR000794">
    <property type="entry name" value="Beta-ketoacyl_synthase"/>
</dbReference>
<name>A0A4S3M5C9_9FLAO</name>
<dbReference type="GO" id="GO:0004315">
    <property type="term" value="F:3-oxoacyl-[acyl-carrier-protein] synthase activity"/>
    <property type="evidence" value="ECO:0007669"/>
    <property type="project" value="TreeGrafter"/>
</dbReference>
<organism evidence="5 6">
    <name type="scientific">Robertkochia marina</name>
    <dbReference type="NCBI Taxonomy" id="1227945"/>
    <lineage>
        <taxon>Bacteria</taxon>
        <taxon>Pseudomonadati</taxon>
        <taxon>Bacteroidota</taxon>
        <taxon>Flavobacteriia</taxon>
        <taxon>Flavobacteriales</taxon>
        <taxon>Flavobacteriaceae</taxon>
        <taxon>Robertkochia</taxon>
    </lineage>
</organism>
<evidence type="ECO:0000313" key="6">
    <source>
        <dbReference type="Proteomes" id="UP000305939"/>
    </source>
</evidence>
<feature type="domain" description="Ketosynthase family 3 (KS3)" evidence="4">
    <location>
        <begin position="3"/>
        <end position="387"/>
    </location>
</feature>
<accession>A0A4S3M5C9</accession>
<dbReference type="InterPro" id="IPR020841">
    <property type="entry name" value="PKS_Beta-ketoAc_synthase_dom"/>
</dbReference>
<keyword evidence="2 3" id="KW-0808">Transferase</keyword>
<keyword evidence="6" id="KW-1185">Reference proteome</keyword>
<comment type="similarity">
    <text evidence="1 3">Belongs to the thiolase-like superfamily. Beta-ketoacyl-ACP synthases family.</text>
</comment>
<dbReference type="PANTHER" id="PTHR11712:SF347">
    <property type="entry name" value="BETA KETOACYL-ACYL CARRIER PROTEIN SYNTHASE"/>
    <property type="match status" value="1"/>
</dbReference>
<dbReference type="InterPro" id="IPR016039">
    <property type="entry name" value="Thiolase-like"/>
</dbReference>
<dbReference type="OrthoDB" id="1141849at2"/>
<reference evidence="5 6" key="1">
    <citation type="submission" date="2019-04" db="EMBL/GenBank/DDBJ databases">
        <title>Draft genome sequence of Robertkochia marina CC-AMO-30D.</title>
        <authorList>
            <person name="Hameed A."/>
            <person name="Lin S.-Y."/>
            <person name="Shahina M."/>
            <person name="Lai W.-A."/>
            <person name="Young C.-C."/>
        </authorList>
    </citation>
    <scope>NUCLEOTIDE SEQUENCE [LARGE SCALE GENOMIC DNA]</scope>
    <source>
        <strain evidence="5 6">CC-AMO-30D</strain>
    </source>
</reference>
<dbReference type="Gene3D" id="3.40.47.10">
    <property type="match status" value="1"/>
</dbReference>
<dbReference type="PANTHER" id="PTHR11712">
    <property type="entry name" value="POLYKETIDE SYNTHASE-RELATED"/>
    <property type="match status" value="1"/>
</dbReference>
<evidence type="ECO:0000256" key="1">
    <source>
        <dbReference type="ARBA" id="ARBA00008467"/>
    </source>
</evidence>
<sequence length="389" mass="42083">MTGERIAITGIGSISPIGGTSEEVWQRYLDADHCFTEQEDQGRIYPVALVGKKEMEKIDTLRSSDHRYKDLDLSVLFAIEASRRAVQGAGWTKGDHFGVNIGSSRGATGLFEKYHETYLDKGYAPTLTSPTTTLGNIASWVGHDLQADGPVISHSITCSTALHAVLNGYAWLRSGLTDKFLAGGSEASLTPFTLAQMRSLKIYASAGEQYPCKALDMAKRRNTMVLGEGASVICMESKPHTVPLGYIKGIGYATERLKHNISISSDAKCFQKSMRMALGELSPQEVDVVVMHAPGTIKGDASELKAIEAVFGNSLPAVTSNKWKIGHTFGASGALSLELGLLMLKHQQFIGVPFTRNKDFRVPKTIRKVMVNAVGFGGNAVSVLLEGIW</sequence>
<evidence type="ECO:0000256" key="2">
    <source>
        <dbReference type="ARBA" id="ARBA00022679"/>
    </source>
</evidence>
<dbReference type="SUPFAM" id="SSF53901">
    <property type="entry name" value="Thiolase-like"/>
    <property type="match status" value="1"/>
</dbReference>
<proteinExistence type="inferred from homology"/>
<dbReference type="RefSeq" id="WP_136335031.1">
    <property type="nucleotide sequence ID" value="NZ_QXMP01000001.1"/>
</dbReference>
<dbReference type="Proteomes" id="UP000305939">
    <property type="component" value="Unassembled WGS sequence"/>
</dbReference>
<dbReference type="InterPro" id="IPR014030">
    <property type="entry name" value="Ketoacyl_synth_N"/>
</dbReference>
<evidence type="ECO:0000256" key="3">
    <source>
        <dbReference type="RuleBase" id="RU003694"/>
    </source>
</evidence>
<evidence type="ECO:0000259" key="4">
    <source>
        <dbReference type="PROSITE" id="PS52004"/>
    </source>
</evidence>
<dbReference type="InterPro" id="IPR014031">
    <property type="entry name" value="Ketoacyl_synth_C"/>
</dbReference>
<gene>
    <name evidence="5" type="ORF">E7Z59_04220</name>
</gene>
<dbReference type="GO" id="GO:0006633">
    <property type="term" value="P:fatty acid biosynthetic process"/>
    <property type="evidence" value="ECO:0007669"/>
    <property type="project" value="TreeGrafter"/>
</dbReference>
<dbReference type="SMART" id="SM00825">
    <property type="entry name" value="PKS_KS"/>
    <property type="match status" value="1"/>
</dbReference>
<dbReference type="PROSITE" id="PS52004">
    <property type="entry name" value="KS3_2"/>
    <property type="match status" value="1"/>
</dbReference>
<protein>
    <submittedName>
        <fullName evidence="5">Beta-ketoacyl synthase</fullName>
    </submittedName>
</protein>